<feature type="transmembrane region" description="Helical" evidence="1">
    <location>
        <begin position="89"/>
        <end position="113"/>
    </location>
</feature>
<evidence type="ECO:0000256" key="1">
    <source>
        <dbReference type="SAM" id="Phobius"/>
    </source>
</evidence>
<keyword evidence="1" id="KW-0812">Transmembrane</keyword>
<proteinExistence type="predicted"/>
<keyword evidence="1" id="KW-0472">Membrane</keyword>
<dbReference type="Proteomes" id="UP001055039">
    <property type="component" value="Unassembled WGS sequence"/>
</dbReference>
<keyword evidence="3" id="KW-1185">Reference proteome</keyword>
<dbReference type="EMBL" id="BPRC01000036">
    <property type="protein sequence ID" value="GJE67900.1"/>
    <property type="molecule type" value="Genomic_DNA"/>
</dbReference>
<protein>
    <submittedName>
        <fullName evidence="2">Uncharacterized protein</fullName>
    </submittedName>
</protein>
<reference evidence="2" key="2">
    <citation type="submission" date="2021-08" db="EMBL/GenBank/DDBJ databases">
        <authorList>
            <person name="Tani A."/>
            <person name="Ola A."/>
            <person name="Ogura Y."/>
            <person name="Katsura K."/>
            <person name="Hayashi T."/>
        </authorList>
    </citation>
    <scope>NUCLEOTIDE SEQUENCE</scope>
    <source>
        <strain evidence="2">NBRC 15686</strain>
    </source>
</reference>
<sequence length="120" mass="13113">MIEESVDDRLVRLGCALRSDRGRGLVLSVLVDPALARFGIPTPTGRVAMWLAASAPNWVAGTRLNARPDREPVDPRTGQAVILRARHTLFWISIQYLSVLLLDVIAALGTFFAKVPGRPV</sequence>
<organism evidence="2 3">
    <name type="scientific">Methylorubrum aminovorans</name>
    <dbReference type="NCBI Taxonomy" id="269069"/>
    <lineage>
        <taxon>Bacteria</taxon>
        <taxon>Pseudomonadati</taxon>
        <taxon>Pseudomonadota</taxon>
        <taxon>Alphaproteobacteria</taxon>
        <taxon>Hyphomicrobiales</taxon>
        <taxon>Methylobacteriaceae</taxon>
        <taxon>Methylorubrum</taxon>
    </lineage>
</organism>
<name>A0ABQ4UKU7_9HYPH</name>
<evidence type="ECO:0000313" key="2">
    <source>
        <dbReference type="EMBL" id="GJE67900.1"/>
    </source>
</evidence>
<evidence type="ECO:0000313" key="3">
    <source>
        <dbReference type="Proteomes" id="UP001055039"/>
    </source>
</evidence>
<keyword evidence="1" id="KW-1133">Transmembrane helix</keyword>
<reference evidence="2" key="1">
    <citation type="journal article" date="2021" name="Front. Microbiol.">
        <title>Comprehensive Comparative Genomics and Phenotyping of Methylobacterium Species.</title>
        <authorList>
            <person name="Alessa O."/>
            <person name="Ogura Y."/>
            <person name="Fujitani Y."/>
            <person name="Takami H."/>
            <person name="Hayashi T."/>
            <person name="Sahin N."/>
            <person name="Tani A."/>
        </authorList>
    </citation>
    <scope>NUCLEOTIDE SEQUENCE</scope>
    <source>
        <strain evidence="2">NBRC 15686</strain>
    </source>
</reference>
<comment type="caution">
    <text evidence="2">The sequence shown here is derived from an EMBL/GenBank/DDBJ whole genome shotgun (WGS) entry which is preliminary data.</text>
</comment>
<accession>A0ABQ4UKU7</accession>
<gene>
    <name evidence="2" type="ORF">LNAOJCKE_5133</name>
</gene>